<evidence type="ECO:0000313" key="2">
    <source>
        <dbReference type="Proteomes" id="UP000249723"/>
    </source>
</evidence>
<sequence length="111" mass="12455">MIGTFEESLLLVLRQTTSRILYSILAGSHFLRDSSLVSRLQSPVSAFRSHTRSRFSVWAPFSSLVSRPFRSLSRISSPSSSVSVPSFPLIFTFHLDRPLCYTIASTLHSHP</sequence>
<dbReference type="AlphaFoldDB" id="A0A2X0KHW7"/>
<accession>A0A2X0KHW7</accession>
<reference evidence="2" key="1">
    <citation type="submission" date="2016-10" db="EMBL/GenBank/DDBJ databases">
        <authorList>
            <person name="Jeantristanb JTB J.-T."/>
            <person name="Ricardo R."/>
        </authorList>
    </citation>
    <scope>NUCLEOTIDE SEQUENCE [LARGE SCALE GENOMIC DNA]</scope>
</reference>
<dbReference type="EMBL" id="FMWP01000042">
    <property type="protein sequence ID" value="SCZ92969.1"/>
    <property type="molecule type" value="Genomic_DNA"/>
</dbReference>
<protein>
    <submittedName>
        <fullName evidence="1">BZ3500_MvSof-1268-A1-R1_C071g00360 protein</fullName>
    </submittedName>
</protein>
<proteinExistence type="predicted"/>
<organism evidence="1 2">
    <name type="scientific">Microbotryum saponariae</name>
    <dbReference type="NCBI Taxonomy" id="289078"/>
    <lineage>
        <taxon>Eukaryota</taxon>
        <taxon>Fungi</taxon>
        <taxon>Dikarya</taxon>
        <taxon>Basidiomycota</taxon>
        <taxon>Pucciniomycotina</taxon>
        <taxon>Microbotryomycetes</taxon>
        <taxon>Microbotryales</taxon>
        <taxon>Microbotryaceae</taxon>
        <taxon>Microbotryum</taxon>
    </lineage>
</organism>
<keyword evidence="2" id="KW-1185">Reference proteome</keyword>
<name>A0A2X0KHW7_9BASI</name>
<evidence type="ECO:0000313" key="1">
    <source>
        <dbReference type="EMBL" id="SCZ92969.1"/>
    </source>
</evidence>
<dbReference type="Proteomes" id="UP000249723">
    <property type="component" value="Unassembled WGS sequence"/>
</dbReference>
<gene>
    <name evidence="1" type="ORF">BZ3500_MVSOF-1268-A1-R1_C071G00360</name>
</gene>